<reference evidence="3 4" key="1">
    <citation type="submission" date="2010-05" db="EMBL/GenBank/DDBJ databases">
        <title>The Genome Sequence of Thecamonas trahens ATCC 50062.</title>
        <authorList>
            <consortium name="The Broad Institute Genome Sequencing Platform"/>
            <person name="Russ C."/>
            <person name="Cuomo C."/>
            <person name="Shea T."/>
            <person name="Young S.K."/>
            <person name="Zeng Q."/>
            <person name="Koehrsen M."/>
            <person name="Haas B."/>
            <person name="Borodovsky M."/>
            <person name="Guigo R."/>
            <person name="Alvarado L."/>
            <person name="Berlin A."/>
            <person name="Bochicchio J."/>
            <person name="Borenstein D."/>
            <person name="Chapman S."/>
            <person name="Chen Z."/>
            <person name="Freedman E."/>
            <person name="Gellesch M."/>
            <person name="Goldberg J."/>
            <person name="Griggs A."/>
            <person name="Gujja S."/>
            <person name="Heilman E."/>
            <person name="Heiman D."/>
            <person name="Hepburn T."/>
            <person name="Howarth C."/>
            <person name="Jen D."/>
            <person name="Larson L."/>
            <person name="Mehta T."/>
            <person name="Park D."/>
            <person name="Pearson M."/>
            <person name="Roberts A."/>
            <person name="Saif S."/>
            <person name="Shenoy N."/>
            <person name="Sisk P."/>
            <person name="Stolte C."/>
            <person name="Sykes S."/>
            <person name="Thomson T."/>
            <person name="Walk T."/>
            <person name="White J."/>
            <person name="Yandava C."/>
            <person name="Burger G."/>
            <person name="Gray M.W."/>
            <person name="Holland P.W.H."/>
            <person name="King N."/>
            <person name="Lang F.B.F."/>
            <person name="Roger A.J."/>
            <person name="Ruiz-Trillo I."/>
            <person name="Lander E."/>
            <person name="Nusbaum C."/>
        </authorList>
    </citation>
    <scope>NUCLEOTIDE SEQUENCE [LARGE SCALE GENOMIC DNA]</scope>
    <source>
        <strain evidence="3 4">ATCC 50062</strain>
    </source>
</reference>
<feature type="compositionally biased region" description="Polar residues" evidence="2">
    <location>
        <begin position="337"/>
        <end position="350"/>
    </location>
</feature>
<keyword evidence="1" id="KW-0175">Coiled coil</keyword>
<feature type="compositionally biased region" description="Low complexity" evidence="2">
    <location>
        <begin position="357"/>
        <end position="368"/>
    </location>
</feature>
<dbReference type="AlphaFoldDB" id="A0A0L0D5M3"/>
<feature type="compositionally biased region" description="Low complexity" evidence="2">
    <location>
        <begin position="326"/>
        <end position="336"/>
    </location>
</feature>
<feature type="coiled-coil region" evidence="1">
    <location>
        <begin position="90"/>
        <end position="163"/>
    </location>
</feature>
<proteinExistence type="predicted"/>
<name>A0A0L0D5M3_THETB</name>
<keyword evidence="4" id="KW-1185">Reference proteome</keyword>
<feature type="compositionally biased region" description="Low complexity" evidence="2">
    <location>
        <begin position="39"/>
        <end position="56"/>
    </location>
</feature>
<sequence>MSRKSWDAVEAYLLDAVAVLEAKVAPEVLARISKDRRGSSASTLSSSSSSGDFLSAENGGEAASPKVALAKRVLDLANAIEGQEIAQLYMLQLEQAQASYEAKLEGLTREIRAIEARAAADGVGASSGSGVAGPGSGGEAQALVAANAALEAKVRELDEAKREAEVWQPANLASSIGGYVWNATVKAFEVVSSATHHLTHNRRSRPGVYSALESEQMRTIHEYYKRYIAPTLPELLEVTGPDYASSATASPPKPRTFHLRSWQHKLGDGFLRPLARRHSRTSARTRSSVTPASPAPVIPTTRQTCSSPSSRPGWWLSSRSRRATRRPPSTRSVTVSNFSAISSTRRSSQLAPRRRSTSSLSSTTSSRSSQRRTPRLRPRPSNGPRSPSPFLPRRRRPRPMTMAVPLGAPRSRPREDLPCRRRPRASRLFCATRVRLPVGLSGK</sequence>
<protein>
    <submittedName>
        <fullName evidence="3">Uncharacterized protein</fullName>
    </submittedName>
</protein>
<evidence type="ECO:0000256" key="1">
    <source>
        <dbReference type="SAM" id="Coils"/>
    </source>
</evidence>
<dbReference type="Proteomes" id="UP000054408">
    <property type="component" value="Unassembled WGS sequence"/>
</dbReference>
<dbReference type="GeneID" id="25562205"/>
<feature type="region of interest" description="Disordered" evidence="2">
    <location>
        <begin position="277"/>
        <end position="420"/>
    </location>
</feature>
<feature type="compositionally biased region" description="Basic residues" evidence="2">
    <location>
        <begin position="369"/>
        <end position="378"/>
    </location>
</feature>
<evidence type="ECO:0000313" key="3">
    <source>
        <dbReference type="EMBL" id="KNC47510.1"/>
    </source>
</evidence>
<evidence type="ECO:0000313" key="4">
    <source>
        <dbReference type="Proteomes" id="UP000054408"/>
    </source>
</evidence>
<evidence type="ECO:0000256" key="2">
    <source>
        <dbReference type="SAM" id="MobiDB-lite"/>
    </source>
</evidence>
<organism evidence="3 4">
    <name type="scientific">Thecamonas trahens ATCC 50062</name>
    <dbReference type="NCBI Taxonomy" id="461836"/>
    <lineage>
        <taxon>Eukaryota</taxon>
        <taxon>Apusozoa</taxon>
        <taxon>Apusomonadida</taxon>
        <taxon>Apusomonadidae</taxon>
        <taxon>Thecamonas</taxon>
    </lineage>
</organism>
<gene>
    <name evidence="3" type="ORF">AMSG_02530</name>
</gene>
<feature type="compositionally biased region" description="Polar residues" evidence="2">
    <location>
        <begin position="300"/>
        <end position="310"/>
    </location>
</feature>
<feature type="region of interest" description="Disordered" evidence="2">
    <location>
        <begin position="34"/>
        <end position="57"/>
    </location>
</feature>
<dbReference type="RefSeq" id="XP_013759444.1">
    <property type="nucleotide sequence ID" value="XM_013903990.1"/>
</dbReference>
<accession>A0A0L0D5M3</accession>
<dbReference type="EMBL" id="GL349447">
    <property type="protein sequence ID" value="KNC47510.1"/>
    <property type="molecule type" value="Genomic_DNA"/>
</dbReference>